<evidence type="ECO:0000256" key="2">
    <source>
        <dbReference type="ARBA" id="ARBA00022692"/>
    </source>
</evidence>
<dbReference type="AlphaFoldDB" id="A0A3A8GNN5"/>
<proteinExistence type="predicted"/>
<gene>
    <name evidence="6" type="ORF">D7V64_03365</name>
</gene>
<dbReference type="Proteomes" id="UP000281084">
    <property type="component" value="Unassembled WGS sequence"/>
</dbReference>
<accession>A0A3A8GNN5</accession>
<feature type="transmembrane region" description="Helical" evidence="5">
    <location>
        <begin position="6"/>
        <end position="25"/>
    </location>
</feature>
<evidence type="ECO:0000256" key="5">
    <source>
        <dbReference type="SAM" id="Phobius"/>
    </source>
</evidence>
<name>A0A3A8GNN5_9GAMM</name>
<dbReference type="Pfam" id="PF07869">
    <property type="entry name" value="DUF1656"/>
    <property type="match status" value="1"/>
</dbReference>
<evidence type="ECO:0000313" key="6">
    <source>
        <dbReference type="EMBL" id="RKG54633.1"/>
    </source>
</evidence>
<evidence type="ECO:0000256" key="4">
    <source>
        <dbReference type="ARBA" id="ARBA00023136"/>
    </source>
</evidence>
<dbReference type="RefSeq" id="WP_120366848.1">
    <property type="nucleotide sequence ID" value="NZ_RAXZ01000003.1"/>
</dbReference>
<organism evidence="6 7">
    <name type="scientific">Acinetobacter cumulans</name>
    <dbReference type="NCBI Taxonomy" id="2136182"/>
    <lineage>
        <taxon>Bacteria</taxon>
        <taxon>Pseudomonadati</taxon>
        <taxon>Pseudomonadota</taxon>
        <taxon>Gammaproteobacteria</taxon>
        <taxon>Moraxellales</taxon>
        <taxon>Moraxellaceae</taxon>
        <taxon>Acinetobacter</taxon>
    </lineage>
</organism>
<feature type="transmembrane region" description="Helical" evidence="5">
    <location>
        <begin position="46"/>
        <end position="64"/>
    </location>
</feature>
<reference evidence="6 7" key="1">
    <citation type="submission" date="2018-09" db="EMBL/GenBank/DDBJ databases">
        <title>The draft genome of Acinetobacter spp. strains.</title>
        <authorList>
            <person name="Qin J."/>
            <person name="Feng Y."/>
            <person name="Zong Z."/>
        </authorList>
    </citation>
    <scope>NUCLEOTIDE SEQUENCE [LARGE SCALE GENOMIC DNA]</scope>
    <source>
        <strain evidence="6 7">WCHAc060002</strain>
    </source>
</reference>
<evidence type="ECO:0000313" key="7">
    <source>
        <dbReference type="Proteomes" id="UP000281084"/>
    </source>
</evidence>
<keyword evidence="1" id="KW-1003">Cell membrane</keyword>
<keyword evidence="3 5" id="KW-1133">Transmembrane helix</keyword>
<keyword evidence="4 5" id="KW-0472">Membrane</keyword>
<sequence length="68" mass="7753">MGELNIYGVYVPMLLVQSVIAYVVLRLAMLVIDPLIAKGWIPLPSVFYLCLYVILLWLIHWGFIVCSV</sequence>
<evidence type="ECO:0000256" key="1">
    <source>
        <dbReference type="ARBA" id="ARBA00022475"/>
    </source>
</evidence>
<keyword evidence="2 5" id="KW-0812">Transmembrane</keyword>
<evidence type="ECO:0000256" key="3">
    <source>
        <dbReference type="ARBA" id="ARBA00022989"/>
    </source>
</evidence>
<comment type="caution">
    <text evidence="6">The sequence shown here is derived from an EMBL/GenBank/DDBJ whole genome shotgun (WGS) entry which is preliminary data.</text>
</comment>
<protein>
    <submittedName>
        <fullName evidence="6">DUF1656 domain-containing protein</fullName>
    </submittedName>
</protein>
<dbReference type="EMBL" id="RAXZ01000003">
    <property type="protein sequence ID" value="RKG54633.1"/>
    <property type="molecule type" value="Genomic_DNA"/>
</dbReference>
<dbReference type="InterPro" id="IPR012451">
    <property type="entry name" value="DUF1656"/>
</dbReference>